<feature type="compositionally biased region" description="Basic and acidic residues" evidence="1">
    <location>
        <begin position="236"/>
        <end position="257"/>
    </location>
</feature>
<protein>
    <submittedName>
        <fullName evidence="3">Uncharacterized protein</fullName>
    </submittedName>
</protein>
<sequence length="268" mass="30344">MDIDQISSIFIHLLILSMAVTMLISWPCKLIFKVRYEILGFTVTVIRDRLLGNPPYLELDIFNVSELLIGSIMRGKGVGFHTECPKTNSWICNIKGLSSSEYINTVKMSCNLSAVRSVPGTAFNTTRCRHPGCDETETLGHAERVSYCGTTIITRMEKPHAMPGQMMRLKTLEEQLAQLLPLLEKLGTQSVCGSEDAKLKENEGLKNEIEVLKNKLKMKEEELKNKEEELKKMKEVNEAEELRSELPAKEEELKKTAEQLQAERQQTA</sequence>
<name>A0ABQ8TPN8_PERAM</name>
<feature type="non-terminal residue" evidence="3">
    <location>
        <position position="268"/>
    </location>
</feature>
<keyword evidence="2" id="KW-0812">Transmembrane</keyword>
<organism evidence="3 4">
    <name type="scientific">Periplaneta americana</name>
    <name type="common">American cockroach</name>
    <name type="synonym">Blatta americana</name>
    <dbReference type="NCBI Taxonomy" id="6978"/>
    <lineage>
        <taxon>Eukaryota</taxon>
        <taxon>Metazoa</taxon>
        <taxon>Ecdysozoa</taxon>
        <taxon>Arthropoda</taxon>
        <taxon>Hexapoda</taxon>
        <taxon>Insecta</taxon>
        <taxon>Pterygota</taxon>
        <taxon>Neoptera</taxon>
        <taxon>Polyneoptera</taxon>
        <taxon>Dictyoptera</taxon>
        <taxon>Blattodea</taxon>
        <taxon>Blattoidea</taxon>
        <taxon>Blattidae</taxon>
        <taxon>Blattinae</taxon>
        <taxon>Periplaneta</taxon>
    </lineage>
</organism>
<evidence type="ECO:0000313" key="4">
    <source>
        <dbReference type="Proteomes" id="UP001148838"/>
    </source>
</evidence>
<comment type="caution">
    <text evidence="3">The sequence shown here is derived from an EMBL/GenBank/DDBJ whole genome shotgun (WGS) entry which is preliminary data.</text>
</comment>
<evidence type="ECO:0000256" key="1">
    <source>
        <dbReference type="SAM" id="MobiDB-lite"/>
    </source>
</evidence>
<gene>
    <name evidence="3" type="ORF">ANN_00051</name>
</gene>
<proteinExistence type="predicted"/>
<reference evidence="3 4" key="1">
    <citation type="journal article" date="2022" name="Allergy">
        <title>Genome assembly and annotation of Periplaneta americana reveal a comprehensive cockroach allergen profile.</title>
        <authorList>
            <person name="Wang L."/>
            <person name="Xiong Q."/>
            <person name="Saelim N."/>
            <person name="Wang L."/>
            <person name="Nong W."/>
            <person name="Wan A.T."/>
            <person name="Shi M."/>
            <person name="Liu X."/>
            <person name="Cao Q."/>
            <person name="Hui J.H.L."/>
            <person name="Sookrung N."/>
            <person name="Leung T.F."/>
            <person name="Tungtrongchitr A."/>
            <person name="Tsui S.K.W."/>
        </authorList>
    </citation>
    <scope>NUCLEOTIDE SEQUENCE [LARGE SCALE GENOMIC DNA]</scope>
    <source>
        <strain evidence="3">PWHHKU_190912</strain>
    </source>
</reference>
<feature type="compositionally biased region" description="Polar residues" evidence="1">
    <location>
        <begin position="258"/>
        <end position="268"/>
    </location>
</feature>
<accession>A0ABQ8TPN8</accession>
<evidence type="ECO:0000256" key="2">
    <source>
        <dbReference type="SAM" id="Phobius"/>
    </source>
</evidence>
<feature type="region of interest" description="Disordered" evidence="1">
    <location>
        <begin position="236"/>
        <end position="268"/>
    </location>
</feature>
<feature type="transmembrane region" description="Helical" evidence="2">
    <location>
        <begin position="6"/>
        <end position="26"/>
    </location>
</feature>
<keyword evidence="2" id="KW-1133">Transmembrane helix</keyword>
<dbReference type="Proteomes" id="UP001148838">
    <property type="component" value="Unassembled WGS sequence"/>
</dbReference>
<dbReference type="EMBL" id="JAJSOF020000003">
    <property type="protein sequence ID" value="KAJ4448661.1"/>
    <property type="molecule type" value="Genomic_DNA"/>
</dbReference>
<evidence type="ECO:0000313" key="3">
    <source>
        <dbReference type="EMBL" id="KAJ4448661.1"/>
    </source>
</evidence>
<keyword evidence="2" id="KW-0472">Membrane</keyword>
<keyword evidence="4" id="KW-1185">Reference proteome</keyword>